<dbReference type="SUPFAM" id="SSF47413">
    <property type="entry name" value="lambda repressor-like DNA-binding domains"/>
    <property type="match status" value="1"/>
</dbReference>
<dbReference type="Gene3D" id="1.10.260.40">
    <property type="entry name" value="lambda repressor-like DNA-binding domains"/>
    <property type="match status" value="1"/>
</dbReference>
<evidence type="ECO:0000259" key="1">
    <source>
        <dbReference type="PROSITE" id="PS50943"/>
    </source>
</evidence>
<dbReference type="GO" id="GO:0003677">
    <property type="term" value="F:DNA binding"/>
    <property type="evidence" value="ECO:0007669"/>
    <property type="project" value="InterPro"/>
</dbReference>
<dbReference type="InterPro" id="IPR010982">
    <property type="entry name" value="Lambda_DNA-bd_dom_sf"/>
</dbReference>
<name>A0A7W9Q649_9ACTN</name>
<sequence length="269" mass="30159">MSDRASSPQMKMFGAVVRALREEKNVSREDLAVHVGYSQSMVCAVEYGERLASEAFVTKAGQLLKATKTLEAAVPFLSWDKHPWWFGEYVDREKEAVCLYCYDSHVIKGLLQTEAYMRAIFNSHCPALDDEGVESLVQARLERQVLLTRAPAADLALVIEESALRRPIGGRAVHKEQLGRILDLTSQRNISLQVMPTSYEGHSGLDGSMTLLQSPNQRWLVYLEVQAKSMVIDDPREVAEFQSRYGMIRTQALPPGESVKLIEQMAGEL</sequence>
<dbReference type="SMART" id="SM00530">
    <property type="entry name" value="HTH_XRE"/>
    <property type="match status" value="1"/>
</dbReference>
<dbReference type="InterPro" id="IPR001387">
    <property type="entry name" value="Cro/C1-type_HTH"/>
</dbReference>
<keyword evidence="3" id="KW-1185">Reference proteome</keyword>
<dbReference type="CDD" id="cd00093">
    <property type="entry name" value="HTH_XRE"/>
    <property type="match status" value="1"/>
</dbReference>
<dbReference type="AlphaFoldDB" id="A0A7W9Q649"/>
<organism evidence="2 3">
    <name type="scientific">Streptomyces zagrosensis</name>
    <dbReference type="NCBI Taxonomy" id="1042984"/>
    <lineage>
        <taxon>Bacteria</taxon>
        <taxon>Bacillati</taxon>
        <taxon>Actinomycetota</taxon>
        <taxon>Actinomycetes</taxon>
        <taxon>Kitasatosporales</taxon>
        <taxon>Streptomycetaceae</taxon>
        <taxon>Streptomyces</taxon>
    </lineage>
</organism>
<proteinExistence type="predicted"/>
<evidence type="ECO:0000313" key="3">
    <source>
        <dbReference type="Proteomes" id="UP000588098"/>
    </source>
</evidence>
<comment type="caution">
    <text evidence="2">The sequence shown here is derived from an EMBL/GenBank/DDBJ whole genome shotgun (WGS) entry which is preliminary data.</text>
</comment>
<accession>A0A7W9Q649</accession>
<dbReference type="Proteomes" id="UP000588098">
    <property type="component" value="Unassembled WGS sequence"/>
</dbReference>
<feature type="domain" description="HTH cro/C1-type" evidence="1">
    <location>
        <begin position="17"/>
        <end position="70"/>
    </location>
</feature>
<dbReference type="InterPro" id="IPR043917">
    <property type="entry name" value="DUF5753"/>
</dbReference>
<gene>
    <name evidence="2" type="ORF">FHS42_001232</name>
</gene>
<evidence type="ECO:0000313" key="2">
    <source>
        <dbReference type="EMBL" id="MBB5934206.1"/>
    </source>
</evidence>
<dbReference type="EMBL" id="JACHJL010000002">
    <property type="protein sequence ID" value="MBB5934206.1"/>
    <property type="molecule type" value="Genomic_DNA"/>
</dbReference>
<protein>
    <submittedName>
        <fullName evidence="2">Transcriptional regulator with XRE-family HTH domain</fullName>
    </submittedName>
</protein>
<dbReference type="PROSITE" id="PS50943">
    <property type="entry name" value="HTH_CROC1"/>
    <property type="match status" value="1"/>
</dbReference>
<reference evidence="2 3" key="1">
    <citation type="submission" date="2020-08" db="EMBL/GenBank/DDBJ databases">
        <title>Genomic Encyclopedia of Type Strains, Phase III (KMG-III): the genomes of soil and plant-associated and newly described type strains.</title>
        <authorList>
            <person name="Whitman W."/>
        </authorList>
    </citation>
    <scope>NUCLEOTIDE SEQUENCE [LARGE SCALE GENOMIC DNA]</scope>
    <source>
        <strain evidence="2 3">CECT 8305</strain>
    </source>
</reference>
<dbReference type="Pfam" id="PF13560">
    <property type="entry name" value="HTH_31"/>
    <property type="match status" value="1"/>
</dbReference>
<dbReference type="RefSeq" id="WP_246494221.1">
    <property type="nucleotide sequence ID" value="NZ_JACHJL010000002.1"/>
</dbReference>
<dbReference type="Pfam" id="PF19054">
    <property type="entry name" value="DUF5753"/>
    <property type="match status" value="1"/>
</dbReference>